<proteinExistence type="predicted"/>
<dbReference type="InterPro" id="IPR007301">
    <property type="entry name" value="DoxD"/>
</dbReference>
<dbReference type="Pfam" id="PF07680">
    <property type="entry name" value="DoxA"/>
    <property type="match status" value="1"/>
</dbReference>
<feature type="transmembrane region" description="Helical" evidence="1">
    <location>
        <begin position="80"/>
        <end position="97"/>
    </location>
</feature>
<evidence type="ECO:0000256" key="1">
    <source>
        <dbReference type="SAM" id="Phobius"/>
    </source>
</evidence>
<feature type="domain" description="TQO small subunit DoxD" evidence="2">
    <location>
        <begin position="16"/>
        <end position="160"/>
    </location>
</feature>
<keyword evidence="5" id="KW-1185">Reference proteome</keyword>
<name>A0A0K1EJZ4_CHOCO</name>
<accession>A0A0K1EJZ4</accession>
<dbReference type="OrthoDB" id="9790967at2"/>
<evidence type="ECO:0000313" key="5">
    <source>
        <dbReference type="Proteomes" id="UP000067626"/>
    </source>
</evidence>
<keyword evidence="1" id="KW-1133">Transmembrane helix</keyword>
<sequence>MAALTKTSLQPALALLPIRLVTGWLFFSAFHRRVVLDAAKLVPGAPGYVGEKFNQFMPGSILGVDQLIAALLDRPDALQAFLWSFTIIEALVGLALILGLGTRLAAFGVLMLSAKILFGSGWLGPTCLDEWQIGAFGIAGGATLMMGGAGPLSLDAWLFRARPALVPRGWLRRLADPSPSPSLAAAGALTLFSVVVTLATNQVFYGGLWGELHNDSVRPRVDVLEARLDAEGDLRLTIERPAGPETYGAFLVEVRVLDAGGEVVRRHDARVLAALSPAQLDNRWLVKVRPGPHGLVVPLGARATFRLPGAEGAPALSPGTYRVELEDVSGLRWSHAVALERAES</sequence>
<keyword evidence="1" id="KW-0472">Membrane</keyword>
<keyword evidence="1" id="KW-0812">Transmembrane</keyword>
<gene>
    <name evidence="4" type="ORF">CMC5_053420</name>
</gene>
<feature type="transmembrane region" description="Helical" evidence="1">
    <location>
        <begin position="12"/>
        <end position="30"/>
    </location>
</feature>
<dbReference type="Proteomes" id="UP000067626">
    <property type="component" value="Chromosome"/>
</dbReference>
<reference evidence="4 5" key="1">
    <citation type="submission" date="2015-07" db="EMBL/GenBank/DDBJ databases">
        <title>Genome analysis of myxobacterium Chondromyces crocatus Cm c5 reveals a high potential for natural compound synthesis and the genetic basis for the loss of fruiting body formation.</title>
        <authorList>
            <person name="Zaburannyi N."/>
            <person name="Bunk B."/>
            <person name="Maier J."/>
            <person name="Overmann J."/>
            <person name="Mueller R."/>
        </authorList>
    </citation>
    <scope>NUCLEOTIDE SEQUENCE [LARGE SCALE GENOMIC DNA]</scope>
    <source>
        <strain evidence="4 5">Cm c5</strain>
    </source>
</reference>
<feature type="transmembrane region" description="Helical" evidence="1">
    <location>
        <begin position="135"/>
        <end position="159"/>
    </location>
</feature>
<evidence type="ECO:0000259" key="2">
    <source>
        <dbReference type="Pfam" id="PF04173"/>
    </source>
</evidence>
<feature type="transmembrane region" description="Helical" evidence="1">
    <location>
        <begin position="104"/>
        <end position="123"/>
    </location>
</feature>
<dbReference type="KEGG" id="ccro:CMC5_053420"/>
<dbReference type="RefSeq" id="WP_050432995.1">
    <property type="nucleotide sequence ID" value="NZ_CP012159.1"/>
</dbReference>
<dbReference type="EMBL" id="CP012159">
    <property type="protein sequence ID" value="AKT41181.1"/>
    <property type="molecule type" value="Genomic_DNA"/>
</dbReference>
<evidence type="ECO:0000313" key="4">
    <source>
        <dbReference type="EMBL" id="AKT41181.1"/>
    </source>
</evidence>
<protein>
    <submittedName>
        <fullName evidence="4">Quinol oxidase</fullName>
    </submittedName>
</protein>
<dbReference type="AlphaFoldDB" id="A0A0K1EJZ4"/>
<dbReference type="InterPro" id="IPR011636">
    <property type="entry name" value="DoxA"/>
</dbReference>
<feature type="domain" description="Thiosulphate:quinone oxidoreductase small subunit DoxA" evidence="3">
    <location>
        <begin position="204"/>
        <end position="335"/>
    </location>
</feature>
<organism evidence="4 5">
    <name type="scientific">Chondromyces crocatus</name>
    <dbReference type="NCBI Taxonomy" id="52"/>
    <lineage>
        <taxon>Bacteria</taxon>
        <taxon>Pseudomonadati</taxon>
        <taxon>Myxococcota</taxon>
        <taxon>Polyangia</taxon>
        <taxon>Polyangiales</taxon>
        <taxon>Polyangiaceae</taxon>
        <taxon>Chondromyces</taxon>
    </lineage>
</organism>
<dbReference type="Pfam" id="PF04173">
    <property type="entry name" value="DoxD"/>
    <property type="match status" value="1"/>
</dbReference>
<dbReference type="STRING" id="52.CMC5_053420"/>
<evidence type="ECO:0000259" key="3">
    <source>
        <dbReference type="Pfam" id="PF07680"/>
    </source>
</evidence>